<gene>
    <name evidence="1" type="ORF">OU798_04715</name>
</gene>
<keyword evidence="2" id="KW-1185">Reference proteome</keyword>
<dbReference type="Proteomes" id="UP001145087">
    <property type="component" value="Unassembled WGS sequence"/>
</dbReference>
<dbReference type="AlphaFoldDB" id="A0A9X3FB32"/>
<evidence type="ECO:0000313" key="2">
    <source>
        <dbReference type="Proteomes" id="UP001145087"/>
    </source>
</evidence>
<accession>A0A9X3FB32</accession>
<sequence>MTDSERFEIAFHKESKVLENSYGGPSYHAIQHIVRRMDVVLPLFWESKNWTEKEVQEYRELFKFGWAPLLKQYYNDIDINIHQPFPLMTDELIKWAESNIIFSGKIEFCRQLVSYKKAGLIDIKETNENEFEFSYLHENVGLEQFDNESRDFFKEAIVEKIIDRKKKDKPFDEEKIKSELRKIIKCPDGKLISYMTTPEIDEYYNQKGHFHVLRMQGYDEFDTRDTFGSIEYWKYVDLIEIIVGVALMHTDACLELRKMNNNVNLHNVLSYTYSKEKTIKLYANYLGTTEEEISQIFSCITLSKENFDYYLEYPATPPPMYFQVSNDIIIRSIAGCLENPFSLLNRELKRKYKKDYDKAVNRREERFRNELYTFFPQERIIKIPREINISFRGMRTDIDAVVFDKETGTLGLFQLKWQDPYLKSMKERYSRISNLFPKAKEWVEKMRFWVFNNTSKDILSSLQINKDVNGATKINEVCVFVISRNTMNFTGMDVDDTVAWCSWHQLIESQAKVKADFDNPIKEMFVKVKSMSPQNRPDKNEILKMEDFETQVGNIKLRFTD</sequence>
<dbReference type="RefSeq" id="WP_343331968.1">
    <property type="nucleotide sequence ID" value="NZ_JAPOHD010000009.1"/>
</dbReference>
<name>A0A9X3FB32_9BACT</name>
<reference evidence="1" key="1">
    <citation type="submission" date="2022-11" db="EMBL/GenBank/DDBJ databases">
        <title>Marilongibacter aestuarii gen. nov., sp. nov., isolated from tidal flat sediment.</title>
        <authorList>
            <person name="Jiayan W."/>
        </authorList>
    </citation>
    <scope>NUCLEOTIDE SEQUENCE</scope>
    <source>
        <strain evidence="1">Z1-6</strain>
    </source>
</reference>
<evidence type="ECO:0000313" key="1">
    <source>
        <dbReference type="EMBL" id="MCY1719630.1"/>
    </source>
</evidence>
<dbReference type="EMBL" id="JAPOHD010000009">
    <property type="protein sequence ID" value="MCY1719630.1"/>
    <property type="molecule type" value="Genomic_DNA"/>
</dbReference>
<comment type="caution">
    <text evidence="1">The sequence shown here is derived from an EMBL/GenBank/DDBJ whole genome shotgun (WGS) entry which is preliminary data.</text>
</comment>
<organism evidence="1 2">
    <name type="scientific">Draconibacterium aestuarii</name>
    <dbReference type="NCBI Taxonomy" id="2998507"/>
    <lineage>
        <taxon>Bacteria</taxon>
        <taxon>Pseudomonadati</taxon>
        <taxon>Bacteroidota</taxon>
        <taxon>Bacteroidia</taxon>
        <taxon>Marinilabiliales</taxon>
        <taxon>Prolixibacteraceae</taxon>
        <taxon>Draconibacterium</taxon>
    </lineage>
</organism>
<proteinExistence type="predicted"/>
<protein>
    <submittedName>
        <fullName evidence="1">Uncharacterized protein</fullName>
    </submittedName>
</protein>